<protein>
    <recommendedName>
        <fullName evidence="3">Glycosyl hydrolases family 39 N-terminal catalytic domain-containing protein</fullName>
    </recommendedName>
</protein>
<reference evidence="4 5" key="1">
    <citation type="submission" date="2020-01" db="EMBL/GenBank/DDBJ databases">
        <title>Genome analysis of Anaerocolumna sp. CBA3638.</title>
        <authorList>
            <person name="Kim J."/>
            <person name="Roh S.W."/>
        </authorList>
    </citation>
    <scope>NUCLEOTIDE SEQUENCE [LARGE SCALE GENOMIC DNA]</scope>
    <source>
        <strain evidence="4 5">CBA3638</strain>
    </source>
</reference>
<evidence type="ECO:0000313" key="4">
    <source>
        <dbReference type="EMBL" id="QHQ62824.1"/>
    </source>
</evidence>
<keyword evidence="1" id="KW-0378">Hydrolase</keyword>
<dbReference type="SUPFAM" id="SSF51011">
    <property type="entry name" value="Glycosyl hydrolase domain"/>
    <property type="match status" value="1"/>
</dbReference>
<dbReference type="AlphaFoldDB" id="A0A6P1TPB0"/>
<dbReference type="KEGG" id="anr:Ana3638_20250"/>
<sequence length="250" mass="28499">MVLSEADPDGWAAGGVYDNANMIFRNTEYYATYVVSTYTKIDELSRRYKIKVRPLAWAFMFPGERCFEGTRTFTTQGINKAVFNMFKILGQLGHERLNLEYNQALKRGYEEEPDIGNPVQSQYTAEEEITDISGFAVKGSNGETQIVIYSHNNDRDKQEVIKVNLKVSGLKGKKEVTVSHYRIDEEHSNAYAEWIRQGSPMYPDELQYKAIKARDDLEKLTDDYIAVVTDGQVTVSFDLTAHSVSYLVVK</sequence>
<keyword evidence="2" id="KW-0326">Glycosidase</keyword>
<name>A0A6P1TPB0_9FIRM</name>
<feature type="domain" description="Glycosyl hydrolases family 39 N-terminal catalytic" evidence="3">
    <location>
        <begin position="24"/>
        <end position="216"/>
    </location>
</feature>
<dbReference type="InterPro" id="IPR049166">
    <property type="entry name" value="GH39_cat"/>
</dbReference>
<evidence type="ECO:0000256" key="1">
    <source>
        <dbReference type="ARBA" id="ARBA00022801"/>
    </source>
</evidence>
<dbReference type="GO" id="GO:0016798">
    <property type="term" value="F:hydrolase activity, acting on glycosyl bonds"/>
    <property type="evidence" value="ECO:0007669"/>
    <property type="project" value="UniProtKB-KW"/>
</dbReference>
<evidence type="ECO:0000256" key="2">
    <source>
        <dbReference type="ARBA" id="ARBA00023295"/>
    </source>
</evidence>
<keyword evidence="5" id="KW-1185">Reference proteome</keyword>
<dbReference type="Proteomes" id="UP000464314">
    <property type="component" value="Chromosome"/>
</dbReference>
<dbReference type="Pfam" id="PF01229">
    <property type="entry name" value="Glyco_hydro_39"/>
    <property type="match status" value="1"/>
</dbReference>
<dbReference type="EMBL" id="CP048000">
    <property type="protein sequence ID" value="QHQ62824.1"/>
    <property type="molecule type" value="Genomic_DNA"/>
</dbReference>
<gene>
    <name evidence="4" type="ORF">Ana3638_20250</name>
</gene>
<organism evidence="4 5">
    <name type="scientific">Anaerocolumna sedimenticola</name>
    <dbReference type="NCBI Taxonomy" id="2696063"/>
    <lineage>
        <taxon>Bacteria</taxon>
        <taxon>Bacillati</taxon>
        <taxon>Bacillota</taxon>
        <taxon>Clostridia</taxon>
        <taxon>Lachnospirales</taxon>
        <taxon>Lachnospiraceae</taxon>
        <taxon>Anaerocolumna</taxon>
    </lineage>
</organism>
<dbReference type="Gene3D" id="3.20.20.80">
    <property type="entry name" value="Glycosidases"/>
    <property type="match status" value="1"/>
</dbReference>
<dbReference type="Gene3D" id="2.60.40.1500">
    <property type="entry name" value="Glycosyl hydrolase domain, family 39"/>
    <property type="match status" value="1"/>
</dbReference>
<evidence type="ECO:0000259" key="3">
    <source>
        <dbReference type="Pfam" id="PF01229"/>
    </source>
</evidence>
<evidence type="ECO:0000313" key="5">
    <source>
        <dbReference type="Proteomes" id="UP000464314"/>
    </source>
</evidence>
<accession>A0A6P1TPB0</accession>
<proteinExistence type="predicted"/>
<dbReference type="RefSeq" id="WP_161839645.1">
    <property type="nucleotide sequence ID" value="NZ_CP048000.1"/>
</dbReference>